<comment type="caution">
    <text evidence="1">The sequence shown here is derived from an EMBL/GenBank/DDBJ whole genome shotgun (WGS) entry which is preliminary data.</text>
</comment>
<evidence type="ECO:0000313" key="2">
    <source>
        <dbReference type="Proteomes" id="UP000325313"/>
    </source>
</evidence>
<name>A0A5B0S134_PUCGR</name>
<protein>
    <submittedName>
        <fullName evidence="1">Uncharacterized protein</fullName>
    </submittedName>
</protein>
<dbReference type="AlphaFoldDB" id="A0A5B0S134"/>
<evidence type="ECO:0000313" key="1">
    <source>
        <dbReference type="EMBL" id="KAA1130783.1"/>
    </source>
</evidence>
<reference evidence="1 2" key="1">
    <citation type="submission" date="2019-05" db="EMBL/GenBank/DDBJ databases">
        <title>Emergence of the Ug99 lineage of the wheat stem rust pathogen through somatic hybridization.</title>
        <authorList>
            <person name="Li F."/>
            <person name="Upadhyaya N.M."/>
            <person name="Sperschneider J."/>
            <person name="Matny O."/>
            <person name="Nguyen-Phuc H."/>
            <person name="Mago R."/>
            <person name="Raley C."/>
            <person name="Miller M.E."/>
            <person name="Silverstein K.A.T."/>
            <person name="Henningsen E."/>
            <person name="Hirsch C.D."/>
            <person name="Visser B."/>
            <person name="Pretorius Z.A."/>
            <person name="Steffenson B.J."/>
            <person name="Schwessinger B."/>
            <person name="Dodds P.N."/>
            <person name="Figueroa M."/>
        </authorList>
    </citation>
    <scope>NUCLEOTIDE SEQUENCE [LARGE SCALE GENOMIC DNA]</scope>
    <source>
        <strain evidence="1 2">Ug99</strain>
    </source>
</reference>
<sequence length="72" mass="7619">MMVSSMPGMAVTTPAAGVSHKLTRPDWQLITYASACLLPSELGRRNPARSLGLEVALGAPAGRLHSETKLVF</sequence>
<proteinExistence type="predicted"/>
<gene>
    <name evidence="1" type="ORF">PGTUg99_018568</name>
</gene>
<organism evidence="1 2">
    <name type="scientific">Puccinia graminis f. sp. tritici</name>
    <dbReference type="NCBI Taxonomy" id="56615"/>
    <lineage>
        <taxon>Eukaryota</taxon>
        <taxon>Fungi</taxon>
        <taxon>Dikarya</taxon>
        <taxon>Basidiomycota</taxon>
        <taxon>Pucciniomycotina</taxon>
        <taxon>Pucciniomycetes</taxon>
        <taxon>Pucciniales</taxon>
        <taxon>Pucciniaceae</taxon>
        <taxon>Puccinia</taxon>
    </lineage>
</organism>
<dbReference type="Proteomes" id="UP000325313">
    <property type="component" value="Unassembled WGS sequence"/>
</dbReference>
<accession>A0A5B0S134</accession>
<dbReference type="EMBL" id="VDEP01000106">
    <property type="protein sequence ID" value="KAA1130783.1"/>
    <property type="molecule type" value="Genomic_DNA"/>
</dbReference>